<dbReference type="EMBL" id="OIVN01005084">
    <property type="protein sequence ID" value="SPD20772.1"/>
    <property type="molecule type" value="Genomic_DNA"/>
</dbReference>
<gene>
    <name evidence="2" type="ORF">FSB_LOCUS48654</name>
</gene>
<organism evidence="2">
    <name type="scientific">Fagus sylvatica</name>
    <name type="common">Beechnut</name>
    <dbReference type="NCBI Taxonomy" id="28930"/>
    <lineage>
        <taxon>Eukaryota</taxon>
        <taxon>Viridiplantae</taxon>
        <taxon>Streptophyta</taxon>
        <taxon>Embryophyta</taxon>
        <taxon>Tracheophyta</taxon>
        <taxon>Spermatophyta</taxon>
        <taxon>Magnoliopsida</taxon>
        <taxon>eudicotyledons</taxon>
        <taxon>Gunneridae</taxon>
        <taxon>Pentapetalae</taxon>
        <taxon>rosids</taxon>
        <taxon>fabids</taxon>
        <taxon>Fagales</taxon>
        <taxon>Fagaceae</taxon>
        <taxon>Fagus</taxon>
    </lineage>
</organism>
<evidence type="ECO:0000256" key="1">
    <source>
        <dbReference type="SAM" id="MobiDB-lite"/>
    </source>
</evidence>
<evidence type="ECO:0000313" key="2">
    <source>
        <dbReference type="EMBL" id="SPD20772.1"/>
    </source>
</evidence>
<feature type="region of interest" description="Disordered" evidence="1">
    <location>
        <begin position="1"/>
        <end position="25"/>
    </location>
</feature>
<reference evidence="2" key="1">
    <citation type="submission" date="2018-02" db="EMBL/GenBank/DDBJ databases">
        <authorList>
            <person name="Cohen D.B."/>
            <person name="Kent A.D."/>
        </authorList>
    </citation>
    <scope>NUCLEOTIDE SEQUENCE</scope>
</reference>
<dbReference type="AlphaFoldDB" id="A0A2N9I7Z1"/>
<sequence length="96" mass="10313">METTSSTVLESPIFAERTAGDAEPPEPRWWICGSSFRSHQSGMEAIQRCLILSSAGMVVATSTAVATSSSSAVPIVENAAPRYFFNSVFFAALVYM</sequence>
<name>A0A2N9I7Z1_FAGSY</name>
<proteinExistence type="predicted"/>
<accession>A0A2N9I7Z1</accession>
<protein>
    <submittedName>
        <fullName evidence="2">Uncharacterized protein</fullName>
    </submittedName>
</protein>